<keyword evidence="8" id="KW-1185">Reference proteome</keyword>
<protein>
    <submittedName>
        <fullName evidence="7">NAD(P)/FAD-dependent oxidoreductase</fullName>
    </submittedName>
</protein>
<reference evidence="8" key="1">
    <citation type="journal article" date="2019" name="Int. J. Syst. Evol. Microbiol.">
        <title>The Global Catalogue of Microorganisms (GCM) 10K type strain sequencing project: providing services to taxonomists for standard genome sequencing and annotation.</title>
        <authorList>
            <consortium name="The Broad Institute Genomics Platform"/>
            <consortium name="The Broad Institute Genome Sequencing Center for Infectious Disease"/>
            <person name="Wu L."/>
            <person name="Ma J."/>
        </authorList>
    </citation>
    <scope>NUCLEOTIDE SEQUENCE [LARGE SCALE GENOMIC DNA]</scope>
    <source>
        <strain evidence="8">JCM 19134</strain>
    </source>
</reference>
<dbReference type="Pfam" id="PF07992">
    <property type="entry name" value="Pyr_redox_2"/>
    <property type="match status" value="1"/>
</dbReference>
<dbReference type="InterPro" id="IPR051169">
    <property type="entry name" value="NADH-Q_oxidoreductase"/>
</dbReference>
<evidence type="ECO:0000313" key="8">
    <source>
        <dbReference type="Proteomes" id="UP001409585"/>
    </source>
</evidence>
<evidence type="ECO:0000256" key="1">
    <source>
        <dbReference type="ARBA" id="ARBA00001974"/>
    </source>
</evidence>
<evidence type="ECO:0000259" key="6">
    <source>
        <dbReference type="Pfam" id="PF07992"/>
    </source>
</evidence>
<dbReference type="PRINTS" id="PR00368">
    <property type="entry name" value="FADPNR"/>
</dbReference>
<feature type="domain" description="FAD/NAD(P)-binding" evidence="6">
    <location>
        <begin position="1"/>
        <end position="340"/>
    </location>
</feature>
<comment type="cofactor">
    <cofactor evidence="1">
        <name>FAD</name>
        <dbReference type="ChEBI" id="CHEBI:57692"/>
    </cofactor>
</comment>
<keyword evidence="3" id="KW-0285">Flavoprotein</keyword>
<organism evidence="7 8">
    <name type="scientific">Halioxenophilus aromaticivorans</name>
    <dbReference type="NCBI Taxonomy" id="1306992"/>
    <lineage>
        <taxon>Bacteria</taxon>
        <taxon>Pseudomonadati</taxon>
        <taxon>Pseudomonadota</taxon>
        <taxon>Gammaproteobacteria</taxon>
        <taxon>Alteromonadales</taxon>
        <taxon>Alteromonadaceae</taxon>
        <taxon>Halioxenophilus</taxon>
    </lineage>
</organism>
<dbReference type="PANTHER" id="PTHR42913">
    <property type="entry name" value="APOPTOSIS-INDUCING FACTOR 1"/>
    <property type="match status" value="1"/>
</dbReference>
<dbReference type="AlphaFoldDB" id="A0AAV3U9Y8"/>
<gene>
    <name evidence="7" type="ORF">GCM10025791_48030</name>
</gene>
<dbReference type="Proteomes" id="UP001409585">
    <property type="component" value="Unassembled WGS sequence"/>
</dbReference>
<dbReference type="EMBL" id="BAABLX010000079">
    <property type="protein sequence ID" value="GAA4960985.1"/>
    <property type="molecule type" value="Genomic_DNA"/>
</dbReference>
<dbReference type="GO" id="GO:0019646">
    <property type="term" value="P:aerobic electron transport chain"/>
    <property type="evidence" value="ECO:0007669"/>
    <property type="project" value="TreeGrafter"/>
</dbReference>
<comment type="similarity">
    <text evidence="2">Belongs to the NADH dehydrogenase family.</text>
</comment>
<proteinExistence type="inferred from homology"/>
<dbReference type="SUPFAM" id="SSF51905">
    <property type="entry name" value="FAD/NAD(P)-binding domain"/>
    <property type="match status" value="2"/>
</dbReference>
<evidence type="ECO:0000256" key="4">
    <source>
        <dbReference type="ARBA" id="ARBA00022827"/>
    </source>
</evidence>
<dbReference type="Gene3D" id="3.50.50.100">
    <property type="match status" value="1"/>
</dbReference>
<evidence type="ECO:0000256" key="2">
    <source>
        <dbReference type="ARBA" id="ARBA00005272"/>
    </source>
</evidence>
<dbReference type="PRINTS" id="PR00411">
    <property type="entry name" value="PNDRDTASEI"/>
</dbReference>
<dbReference type="PANTHER" id="PTHR42913:SF3">
    <property type="entry name" value="64 KDA MITOCHONDRIAL NADH DEHYDROGENASE (EUROFUNG)"/>
    <property type="match status" value="1"/>
</dbReference>
<evidence type="ECO:0000313" key="7">
    <source>
        <dbReference type="EMBL" id="GAA4960985.1"/>
    </source>
</evidence>
<keyword evidence="4" id="KW-0274">FAD</keyword>
<dbReference type="InterPro" id="IPR036188">
    <property type="entry name" value="FAD/NAD-bd_sf"/>
</dbReference>
<accession>A0AAV3U9Y8</accession>
<dbReference type="GO" id="GO:0003955">
    <property type="term" value="F:NAD(P)H dehydrogenase (quinone) activity"/>
    <property type="evidence" value="ECO:0007669"/>
    <property type="project" value="TreeGrafter"/>
</dbReference>
<keyword evidence="5" id="KW-0560">Oxidoreductase</keyword>
<name>A0AAV3U9Y8_9ALTE</name>
<comment type="caution">
    <text evidence="7">The sequence shown here is derived from an EMBL/GenBank/DDBJ whole genome shotgun (WGS) entry which is preliminary data.</text>
</comment>
<evidence type="ECO:0000256" key="5">
    <source>
        <dbReference type="ARBA" id="ARBA00023002"/>
    </source>
</evidence>
<sequence>MKIVIVGGGAGGLELATKIGRKLGKSQQAEVVLIDRNQTHLWKPLLHKVATGALDAEVEGVSYRAHGHNNGYTFKLGELTGVDPERKCIQLKPAVNAEGEEFLPAREEAYDYLVLAIGSVANDFGIPGVSDHCVLLDRLAHANRLQQRLLEKFIGLNRELSKGAAERMLRVAIIGGGATGVELSAELYKAREELVKYGMKHVTPEHMQVTLIEAGPRLVPQLDNNISQRAEQELTRLGVTVKTNTQVKRADKGGFVTSDDGFIESDIMVWAAGVKAPDFLPQMGHFEFNRANQILVKPTLQTSRFDDVFAMGDCAGLQIEASDGQLRWVPARAQSAHQMADTVGHNLLRLIKSQPLVEFTYKDMGSLVSLGEYNAFGRLMGGLARGGLSVRGRIARWLYISLYRMHQSAIYGWPRTVLITINDRFNHWLRPRLKLR</sequence>
<dbReference type="RefSeq" id="WP_345427954.1">
    <property type="nucleotide sequence ID" value="NZ_AP031496.1"/>
</dbReference>
<dbReference type="InterPro" id="IPR023753">
    <property type="entry name" value="FAD/NAD-binding_dom"/>
</dbReference>
<evidence type="ECO:0000256" key="3">
    <source>
        <dbReference type="ARBA" id="ARBA00022630"/>
    </source>
</evidence>